<reference evidence="1 2" key="1">
    <citation type="submission" date="2015-09" db="EMBL/GenBank/DDBJ databases">
        <title>Host preference determinants of Valsa canker pathogens revealed by comparative genomics.</title>
        <authorList>
            <person name="Yin Z."/>
            <person name="Huang L."/>
        </authorList>
    </citation>
    <scope>NUCLEOTIDE SEQUENCE [LARGE SCALE GENOMIC DNA]</scope>
    <source>
        <strain evidence="1 2">03-1</strain>
    </source>
</reference>
<dbReference type="STRING" id="356882.A0A423VU48"/>
<accession>A0A423VU48</accession>
<evidence type="ECO:0000313" key="2">
    <source>
        <dbReference type="Proteomes" id="UP000283895"/>
    </source>
</evidence>
<name>A0A423VU48_9PEZI</name>
<sequence length="263" mass="30501">MADMTRPELSKTPDAAAVTSAEDLYTMLETTSPDLVNDFDQKYDTWKKTWDNDNINTGPEYNTLIALGPKIIPLIVYRLTSGNDYMAVDLCMNIYYRLTLLADNELENIFYKVEVKEPRDKSNYQLATNAIIRKVAWRSLEVKDALNAWAEFRLQRQNYASAGHFCEGDAYWTLTEIGPGIIAPMMLEYYNDRYGWWHELLHELLHELVHGKTSGAAVFFKPVLFAEWKDWFEHKDHKDAPEGPDARVRAGHGYCMCEWHYTP</sequence>
<evidence type="ECO:0000313" key="1">
    <source>
        <dbReference type="EMBL" id="ROV94526.1"/>
    </source>
</evidence>
<proteinExistence type="predicted"/>
<gene>
    <name evidence="1" type="ORF">VMCG_08152</name>
</gene>
<dbReference type="EMBL" id="LKEA01000040">
    <property type="protein sequence ID" value="ROV94526.1"/>
    <property type="molecule type" value="Genomic_DNA"/>
</dbReference>
<keyword evidence="2" id="KW-1185">Reference proteome</keyword>
<protein>
    <submittedName>
        <fullName evidence="1">Uncharacterized protein</fullName>
    </submittedName>
</protein>
<dbReference type="OrthoDB" id="4757738at2759"/>
<organism evidence="1 2">
    <name type="scientific">Cytospora schulzeri</name>
    <dbReference type="NCBI Taxonomy" id="448051"/>
    <lineage>
        <taxon>Eukaryota</taxon>
        <taxon>Fungi</taxon>
        <taxon>Dikarya</taxon>
        <taxon>Ascomycota</taxon>
        <taxon>Pezizomycotina</taxon>
        <taxon>Sordariomycetes</taxon>
        <taxon>Sordariomycetidae</taxon>
        <taxon>Diaporthales</taxon>
        <taxon>Cytosporaceae</taxon>
        <taxon>Cytospora</taxon>
    </lineage>
</organism>
<comment type="caution">
    <text evidence="1">The sequence shown here is derived from an EMBL/GenBank/DDBJ whole genome shotgun (WGS) entry which is preliminary data.</text>
</comment>
<dbReference type="Proteomes" id="UP000283895">
    <property type="component" value="Unassembled WGS sequence"/>
</dbReference>
<dbReference type="AlphaFoldDB" id="A0A423VU48"/>